<dbReference type="SUPFAM" id="SSF55811">
    <property type="entry name" value="Nudix"/>
    <property type="match status" value="1"/>
</dbReference>
<dbReference type="Pfam" id="PF00293">
    <property type="entry name" value="NUDIX"/>
    <property type="match status" value="1"/>
</dbReference>
<gene>
    <name evidence="3" type="ORF">A2Z67_01610</name>
</gene>
<dbReference type="InterPro" id="IPR000086">
    <property type="entry name" value="NUDIX_hydrolase_dom"/>
</dbReference>
<sequence>MNNIGVGTHIIILNLKGYVLLGKRKKKLGQGEWELPGGHIEFQESFEDNLVRECKEELGINVEVGNLTSVSPNMKYDNHYIVFTFIASSYKREPKLMEPDKHYEWKWFNLNSLPEPLFISTRFALDNYLSKRIYQKRDFRVG</sequence>
<dbReference type="EMBL" id="MGFQ01000021">
    <property type="protein sequence ID" value="OGM09522.1"/>
    <property type="molecule type" value="Genomic_DNA"/>
</dbReference>
<dbReference type="PRINTS" id="PR00502">
    <property type="entry name" value="NUDIXFAMILY"/>
</dbReference>
<dbReference type="InterPro" id="IPR015797">
    <property type="entry name" value="NUDIX_hydrolase-like_dom_sf"/>
</dbReference>
<proteinExistence type="predicted"/>
<evidence type="ECO:0000313" key="3">
    <source>
        <dbReference type="EMBL" id="OGM09522.1"/>
    </source>
</evidence>
<comment type="caution">
    <text evidence="3">The sequence shown here is derived from an EMBL/GenBank/DDBJ whole genome shotgun (WGS) entry which is preliminary data.</text>
</comment>
<keyword evidence="1" id="KW-0378">Hydrolase</keyword>
<dbReference type="PANTHER" id="PTHR16099:SF5">
    <property type="entry name" value="NUCLEOTIDE TRIPHOSPHATE DIPHOSPHATASE NUDT15"/>
    <property type="match status" value="1"/>
</dbReference>
<dbReference type="PANTHER" id="PTHR16099">
    <property type="entry name" value="8-OXO-DGTP DIPHOSPHATES NUDT15"/>
    <property type="match status" value="1"/>
</dbReference>
<dbReference type="Proteomes" id="UP000176939">
    <property type="component" value="Unassembled WGS sequence"/>
</dbReference>
<dbReference type="GO" id="GO:0006203">
    <property type="term" value="P:dGTP catabolic process"/>
    <property type="evidence" value="ECO:0007669"/>
    <property type="project" value="TreeGrafter"/>
</dbReference>
<dbReference type="Gene3D" id="3.90.79.10">
    <property type="entry name" value="Nucleoside Triphosphate Pyrophosphohydrolase"/>
    <property type="match status" value="1"/>
</dbReference>
<dbReference type="CDD" id="cd04678">
    <property type="entry name" value="NUDIX_MTH2_Nudt15"/>
    <property type="match status" value="1"/>
</dbReference>
<organism evidence="3 4">
    <name type="scientific">Candidatus Woesebacteria bacterium RBG_13_36_22</name>
    <dbReference type="NCBI Taxonomy" id="1802478"/>
    <lineage>
        <taxon>Bacteria</taxon>
        <taxon>Candidatus Woeseibacteriota</taxon>
    </lineage>
</organism>
<dbReference type="AlphaFoldDB" id="A0A1F7X359"/>
<evidence type="ECO:0000256" key="1">
    <source>
        <dbReference type="ARBA" id="ARBA00022801"/>
    </source>
</evidence>
<dbReference type="PROSITE" id="PS51462">
    <property type="entry name" value="NUDIX"/>
    <property type="match status" value="1"/>
</dbReference>
<dbReference type="GO" id="GO:0005829">
    <property type="term" value="C:cytosol"/>
    <property type="evidence" value="ECO:0007669"/>
    <property type="project" value="TreeGrafter"/>
</dbReference>
<evidence type="ECO:0000313" key="4">
    <source>
        <dbReference type="Proteomes" id="UP000176939"/>
    </source>
</evidence>
<dbReference type="GO" id="GO:0035539">
    <property type="term" value="F:8-oxo-7,8-dihydrodeoxyguanosine triphosphate pyrophosphatase activity"/>
    <property type="evidence" value="ECO:0007669"/>
    <property type="project" value="TreeGrafter"/>
</dbReference>
<dbReference type="InterPro" id="IPR020476">
    <property type="entry name" value="Nudix_hydrolase"/>
</dbReference>
<evidence type="ECO:0000259" key="2">
    <source>
        <dbReference type="PROSITE" id="PS51462"/>
    </source>
</evidence>
<protein>
    <recommendedName>
        <fullName evidence="2">Nudix hydrolase domain-containing protein</fullName>
    </recommendedName>
</protein>
<name>A0A1F7X359_9BACT</name>
<reference evidence="3 4" key="1">
    <citation type="journal article" date="2016" name="Nat. Commun.">
        <title>Thousands of microbial genomes shed light on interconnected biogeochemical processes in an aquifer system.</title>
        <authorList>
            <person name="Anantharaman K."/>
            <person name="Brown C.T."/>
            <person name="Hug L.A."/>
            <person name="Sharon I."/>
            <person name="Castelle C.J."/>
            <person name="Probst A.J."/>
            <person name="Thomas B.C."/>
            <person name="Singh A."/>
            <person name="Wilkins M.J."/>
            <person name="Karaoz U."/>
            <person name="Brodie E.L."/>
            <person name="Williams K.H."/>
            <person name="Hubbard S.S."/>
            <person name="Banfield J.F."/>
        </authorList>
    </citation>
    <scope>NUCLEOTIDE SEQUENCE [LARGE SCALE GENOMIC DNA]</scope>
</reference>
<feature type="domain" description="Nudix hydrolase" evidence="2">
    <location>
        <begin position="3"/>
        <end position="131"/>
    </location>
</feature>
<accession>A0A1F7X359</accession>